<dbReference type="Proteomes" id="UP001321479">
    <property type="component" value="Segment"/>
</dbReference>
<reference evidence="1 2" key="1">
    <citation type="submission" date="2021-02" db="EMBL/GenBank/DDBJ databases">
        <title>Cotonvirus japonicus, which uses Golgi apparatus of host cells for its virion factory, phylogenetically links tailed tupanvirus and icosahedral mimivirus.</title>
        <authorList>
            <person name="Takahashi H."/>
            <person name="Fukaya S."/>
            <person name="Song C."/>
            <person name="Murata K."/>
            <person name="Takemura M."/>
        </authorList>
    </citation>
    <scope>NUCLEOTIDE SEQUENCE [LARGE SCALE GENOMIC DNA]</scope>
</reference>
<evidence type="ECO:0000313" key="1">
    <source>
        <dbReference type="EMBL" id="BCS83587.1"/>
    </source>
</evidence>
<keyword evidence="2" id="KW-1185">Reference proteome</keyword>
<organism evidence="1 2">
    <name type="scientific">Cotonvirus japonicus</name>
    <dbReference type="NCBI Taxonomy" id="2811091"/>
    <lineage>
        <taxon>Viruses</taxon>
        <taxon>Varidnaviria</taxon>
        <taxon>Bamfordvirae</taxon>
        <taxon>Nucleocytoviricota</taxon>
        <taxon>Megaviricetes</taxon>
        <taxon>Imitervirales</taxon>
        <taxon>Mimiviridae</taxon>
        <taxon>Megamimivirinae</taxon>
        <taxon>Cotonvirus</taxon>
        <taxon>Cotonvirus japonicum</taxon>
    </lineage>
</organism>
<proteinExistence type="predicted"/>
<evidence type="ECO:0000313" key="2">
    <source>
        <dbReference type="Proteomes" id="UP001321479"/>
    </source>
</evidence>
<dbReference type="GeneID" id="80558792"/>
<accession>A0ABM7NU49</accession>
<sequence>MVYYIININNNNNIYQANNLRQFFEYLKSNLDTFKYLFQAMIYTSSCFKKNLPHIYNKNYSESEILFDLNHWHITKNDIFNLLTQYECWKFFHDIQGFNLEVKTFAIKFHKINEIINTIQETNVIDENMKEIYDLENKISLGMKLSRETFEKNFFDLYVYEFLERLNSQENTSQEDTSQEDTSKNLFGNKFTALLNYELLKIMKTQEFIEHIKREKFIIDKINEIWSIHKEIHYI</sequence>
<dbReference type="EMBL" id="AP024483">
    <property type="protein sequence ID" value="BCS83587.1"/>
    <property type="molecule type" value="Genomic_DNA"/>
</dbReference>
<dbReference type="RefSeq" id="YP_010842195.1">
    <property type="nucleotide sequence ID" value="NC_079139.1"/>
</dbReference>
<protein>
    <submittedName>
        <fullName evidence="1">Uncharacterized protein</fullName>
    </submittedName>
</protein>
<name>A0ABM7NU49_9VIRU</name>